<protein>
    <submittedName>
        <fullName evidence="4">Uncharacterized protein</fullName>
    </submittedName>
</protein>
<dbReference type="Proteomes" id="UP001597541">
    <property type="component" value="Unassembled WGS sequence"/>
</dbReference>
<evidence type="ECO:0000313" key="4">
    <source>
        <dbReference type="EMBL" id="MFD2614233.1"/>
    </source>
</evidence>
<feature type="transmembrane region" description="Helical" evidence="2">
    <location>
        <begin position="117"/>
        <end position="138"/>
    </location>
</feature>
<evidence type="ECO:0000256" key="3">
    <source>
        <dbReference type="SAM" id="SignalP"/>
    </source>
</evidence>
<gene>
    <name evidence="4" type="ORF">ACFSUF_17630</name>
</gene>
<dbReference type="InterPro" id="IPR006311">
    <property type="entry name" value="TAT_signal"/>
</dbReference>
<comment type="caution">
    <text evidence="4">The sequence shown here is derived from an EMBL/GenBank/DDBJ whole genome shotgun (WGS) entry which is preliminary data.</text>
</comment>
<feature type="chain" id="PRO_5045340408" evidence="3">
    <location>
        <begin position="28"/>
        <end position="157"/>
    </location>
</feature>
<dbReference type="EMBL" id="JBHUME010000011">
    <property type="protein sequence ID" value="MFD2614233.1"/>
    <property type="molecule type" value="Genomic_DNA"/>
</dbReference>
<proteinExistence type="predicted"/>
<keyword evidence="1" id="KW-0175">Coiled coil</keyword>
<reference evidence="5" key="1">
    <citation type="journal article" date="2019" name="Int. J. Syst. Evol. Microbiol.">
        <title>The Global Catalogue of Microorganisms (GCM) 10K type strain sequencing project: providing services to taxonomists for standard genome sequencing and annotation.</title>
        <authorList>
            <consortium name="The Broad Institute Genomics Platform"/>
            <consortium name="The Broad Institute Genome Sequencing Center for Infectious Disease"/>
            <person name="Wu L."/>
            <person name="Ma J."/>
        </authorList>
    </citation>
    <scope>NUCLEOTIDE SEQUENCE [LARGE SCALE GENOMIC DNA]</scope>
    <source>
        <strain evidence="5">KCTC 3950</strain>
    </source>
</reference>
<dbReference type="RefSeq" id="WP_377604874.1">
    <property type="nucleotide sequence ID" value="NZ_JBHUME010000011.1"/>
</dbReference>
<evidence type="ECO:0000313" key="5">
    <source>
        <dbReference type="Proteomes" id="UP001597541"/>
    </source>
</evidence>
<accession>A0ABW5PHX9</accession>
<evidence type="ECO:0000256" key="2">
    <source>
        <dbReference type="SAM" id="Phobius"/>
    </source>
</evidence>
<dbReference type="PROSITE" id="PS51318">
    <property type="entry name" value="TAT"/>
    <property type="match status" value="1"/>
</dbReference>
<keyword evidence="3" id="KW-0732">Signal</keyword>
<keyword evidence="2" id="KW-1133">Transmembrane helix</keyword>
<evidence type="ECO:0000256" key="1">
    <source>
        <dbReference type="SAM" id="Coils"/>
    </source>
</evidence>
<feature type="coiled-coil region" evidence="1">
    <location>
        <begin position="51"/>
        <end position="113"/>
    </location>
</feature>
<feature type="signal peptide" evidence="3">
    <location>
        <begin position="1"/>
        <end position="27"/>
    </location>
</feature>
<sequence length="157" mass="18038">MKKSSTAARRTLQLALAAAIASAAAMAVPATAGAESWLDRLKAIYDTPEKLDKVLQDYEAAKEQLEDQRDRIREAEERQQELARQNEALLRQNEQLMKQLQSLEQARLDQAARSRRWVAMLGTAAALLLGYILSVRVWRHFIWRSQRAEQNREHNKK</sequence>
<keyword evidence="5" id="KW-1185">Reference proteome</keyword>
<dbReference type="InterPro" id="IPR027267">
    <property type="entry name" value="AH/BAR_dom_sf"/>
</dbReference>
<organism evidence="4 5">
    <name type="scientific">Paenibacillus gansuensis</name>
    <dbReference type="NCBI Taxonomy" id="306542"/>
    <lineage>
        <taxon>Bacteria</taxon>
        <taxon>Bacillati</taxon>
        <taxon>Bacillota</taxon>
        <taxon>Bacilli</taxon>
        <taxon>Bacillales</taxon>
        <taxon>Paenibacillaceae</taxon>
        <taxon>Paenibacillus</taxon>
    </lineage>
</organism>
<keyword evidence="2" id="KW-0812">Transmembrane</keyword>
<name>A0ABW5PHX9_9BACL</name>
<dbReference type="SUPFAM" id="SSF103657">
    <property type="entry name" value="BAR/IMD domain-like"/>
    <property type="match status" value="1"/>
</dbReference>
<keyword evidence="2" id="KW-0472">Membrane</keyword>